<name>A0A382WDE6_9ZZZZ</name>
<sequence length="42" mass="4890">MLKSNYASHLYGFTDMKSLYERGPIIISHGKGIYVYDIHNKK</sequence>
<reference evidence="1" key="1">
    <citation type="submission" date="2018-05" db="EMBL/GenBank/DDBJ databases">
        <authorList>
            <person name="Lanie J.A."/>
            <person name="Ng W.-L."/>
            <person name="Kazmierczak K.M."/>
            <person name="Andrzejewski T.M."/>
            <person name="Davidsen T.M."/>
            <person name="Wayne K.J."/>
            <person name="Tettelin H."/>
            <person name="Glass J.I."/>
            <person name="Rusch D."/>
            <person name="Podicherti R."/>
            <person name="Tsui H.-C.T."/>
            <person name="Winkler M.E."/>
        </authorList>
    </citation>
    <scope>NUCLEOTIDE SEQUENCE</scope>
</reference>
<dbReference type="EMBL" id="UINC01159003">
    <property type="protein sequence ID" value="SVD56847.1"/>
    <property type="molecule type" value="Genomic_DNA"/>
</dbReference>
<proteinExistence type="predicted"/>
<dbReference type="AlphaFoldDB" id="A0A382WDE6"/>
<accession>A0A382WDE6</accession>
<feature type="non-terminal residue" evidence="1">
    <location>
        <position position="42"/>
    </location>
</feature>
<evidence type="ECO:0000313" key="1">
    <source>
        <dbReference type="EMBL" id="SVD56847.1"/>
    </source>
</evidence>
<gene>
    <name evidence="1" type="ORF">METZ01_LOCUS409701</name>
</gene>
<organism evidence="1">
    <name type="scientific">marine metagenome</name>
    <dbReference type="NCBI Taxonomy" id="408172"/>
    <lineage>
        <taxon>unclassified sequences</taxon>
        <taxon>metagenomes</taxon>
        <taxon>ecological metagenomes</taxon>
    </lineage>
</organism>
<protein>
    <submittedName>
        <fullName evidence="1">Uncharacterized protein</fullName>
    </submittedName>
</protein>